<evidence type="ECO:0000256" key="1">
    <source>
        <dbReference type="SAM" id="Phobius"/>
    </source>
</evidence>
<sequence length="135" mass="14743">MTDYERGPQQLWADPETKPFTRQVAEHGKEGNFMPWSKFHWLMLGGGAAIGVVLGIMGGGFFELVAGAVVGATLGYFLPMPFKEAYKKSLFQWFYLALLYVVPCAVILLMPLATGALKIVLVVAVILLLLSMFGG</sequence>
<dbReference type="Proteomes" id="UP000260733">
    <property type="component" value="Unassembled WGS sequence"/>
</dbReference>
<gene>
    <name evidence="2" type="ORF">DW855_13545</name>
</gene>
<evidence type="ECO:0000313" key="2">
    <source>
        <dbReference type="EMBL" id="RGC15234.1"/>
    </source>
</evidence>
<organism evidence="2 3">
    <name type="scientific">Faecalibacterium prausnitzii</name>
    <dbReference type="NCBI Taxonomy" id="853"/>
    <lineage>
        <taxon>Bacteria</taxon>
        <taxon>Bacillati</taxon>
        <taxon>Bacillota</taxon>
        <taxon>Clostridia</taxon>
        <taxon>Eubacteriales</taxon>
        <taxon>Oscillospiraceae</taxon>
        <taxon>Faecalibacterium</taxon>
    </lineage>
</organism>
<keyword evidence="1" id="KW-0812">Transmembrane</keyword>
<name>A0A3E2VVK1_9FIRM</name>
<proteinExistence type="predicted"/>
<feature type="transmembrane region" description="Helical" evidence="1">
    <location>
        <begin position="90"/>
        <end position="110"/>
    </location>
</feature>
<accession>A0A3E2VVK1</accession>
<feature type="transmembrane region" description="Helical" evidence="1">
    <location>
        <begin position="116"/>
        <end position="134"/>
    </location>
</feature>
<dbReference type="EMBL" id="QVFB01000030">
    <property type="protein sequence ID" value="RGC15234.1"/>
    <property type="molecule type" value="Genomic_DNA"/>
</dbReference>
<keyword evidence="1" id="KW-1133">Transmembrane helix</keyword>
<dbReference type="RefSeq" id="WP_117554891.1">
    <property type="nucleotide sequence ID" value="NZ_QVFB01000030.1"/>
</dbReference>
<feature type="transmembrane region" description="Helical" evidence="1">
    <location>
        <begin position="48"/>
        <end position="78"/>
    </location>
</feature>
<comment type="caution">
    <text evidence="2">The sequence shown here is derived from an EMBL/GenBank/DDBJ whole genome shotgun (WGS) entry which is preliminary data.</text>
</comment>
<keyword evidence="1" id="KW-0472">Membrane</keyword>
<reference evidence="2 3" key="1">
    <citation type="submission" date="2018-08" db="EMBL/GenBank/DDBJ databases">
        <title>A genome reference for cultivated species of the human gut microbiota.</title>
        <authorList>
            <person name="Zou Y."/>
            <person name="Xue W."/>
            <person name="Luo G."/>
        </authorList>
    </citation>
    <scope>NUCLEOTIDE SEQUENCE [LARGE SCALE GENOMIC DNA]</scope>
    <source>
        <strain evidence="2 3">AM37-13AC</strain>
    </source>
</reference>
<evidence type="ECO:0000313" key="3">
    <source>
        <dbReference type="Proteomes" id="UP000260733"/>
    </source>
</evidence>
<dbReference type="AlphaFoldDB" id="A0A3E2VVK1"/>
<protein>
    <submittedName>
        <fullName evidence="2">Uncharacterized protein</fullName>
    </submittedName>
</protein>